<proteinExistence type="predicted"/>
<feature type="transmembrane region" description="Helical" evidence="1">
    <location>
        <begin position="79"/>
        <end position="100"/>
    </location>
</feature>
<dbReference type="STRING" id="1758689.SGUI_1758"/>
<gene>
    <name evidence="2" type="ORF">SGUI_1758</name>
</gene>
<evidence type="ECO:0000313" key="2">
    <source>
        <dbReference type="EMBL" id="ANS79154.1"/>
    </source>
</evidence>
<keyword evidence="3" id="KW-1185">Reference proteome</keyword>
<keyword evidence="1" id="KW-0472">Membrane</keyword>
<sequence>MLTAVLVAALLVGGGAPVPSPGGLPDAGPVTGWGLPASLAARLLAVLTVGQLVFAALLAPPSSAGTVRALRGTAWTAAVWLVAELAGLVLTASTILGVPVSQLSVAGVVGLALELPVGRATLWVAVPLVVVAAGSSVLARRPVAGLRTASSLLLVLALCAVVVPGVLAGHSAAAGSHVAAVITLSAHVVSATLWVGGLAALLL</sequence>
<protein>
    <submittedName>
        <fullName evidence="2">Copper resistance protein CopD</fullName>
    </submittedName>
</protein>
<feature type="transmembrane region" description="Helical" evidence="1">
    <location>
        <begin position="151"/>
        <end position="172"/>
    </location>
</feature>
<evidence type="ECO:0000313" key="3">
    <source>
        <dbReference type="Proteomes" id="UP000092482"/>
    </source>
</evidence>
<feature type="transmembrane region" description="Helical" evidence="1">
    <location>
        <begin position="120"/>
        <end position="139"/>
    </location>
</feature>
<name>A0A1B1NCL6_9MICO</name>
<accession>A0A1B1NCL6</accession>
<feature type="transmembrane region" description="Helical" evidence="1">
    <location>
        <begin position="178"/>
        <end position="202"/>
    </location>
</feature>
<dbReference type="KEGG" id="serj:SGUI_1758"/>
<dbReference type="AlphaFoldDB" id="A0A1B1NCL6"/>
<feature type="transmembrane region" description="Helical" evidence="1">
    <location>
        <begin position="39"/>
        <end position="59"/>
    </location>
</feature>
<keyword evidence="1" id="KW-0812">Transmembrane</keyword>
<reference evidence="2 3" key="1">
    <citation type="submission" date="2016-03" db="EMBL/GenBank/DDBJ databases">
        <title>Shallow-sea hydrothermal system.</title>
        <authorList>
            <person name="Tang K."/>
        </authorList>
    </citation>
    <scope>NUCLEOTIDE SEQUENCE [LARGE SCALE GENOMIC DNA]</scope>
    <source>
        <strain evidence="2 3">JLT9</strain>
    </source>
</reference>
<dbReference type="Proteomes" id="UP000092482">
    <property type="component" value="Chromosome"/>
</dbReference>
<keyword evidence="1" id="KW-1133">Transmembrane helix</keyword>
<evidence type="ECO:0000256" key="1">
    <source>
        <dbReference type="SAM" id="Phobius"/>
    </source>
</evidence>
<organism evidence="2 3">
    <name type="scientific">Serinicoccus hydrothermalis</name>
    <dbReference type="NCBI Taxonomy" id="1758689"/>
    <lineage>
        <taxon>Bacteria</taxon>
        <taxon>Bacillati</taxon>
        <taxon>Actinomycetota</taxon>
        <taxon>Actinomycetes</taxon>
        <taxon>Micrococcales</taxon>
        <taxon>Ornithinimicrobiaceae</taxon>
        <taxon>Serinicoccus</taxon>
    </lineage>
</organism>
<dbReference type="EMBL" id="CP014989">
    <property type="protein sequence ID" value="ANS79154.1"/>
    <property type="molecule type" value="Genomic_DNA"/>
</dbReference>